<dbReference type="OrthoDB" id="411823at2759"/>
<dbReference type="EMBL" id="BGPR01008259">
    <property type="protein sequence ID" value="GBN32595.1"/>
    <property type="molecule type" value="Genomic_DNA"/>
</dbReference>
<sequence length="117" mass="13089">MFTNFWVGRLLRYRVKTIRIVFDWIGGFSGARSIFGSIRRLSISLPDTLTTLVPGEVERGETGWAAHLSKCPTEEKISLVDGGVITSGTRIYTDGSKTEQGVRAAFCVWSEQNIVYR</sequence>
<evidence type="ECO:0008006" key="4">
    <source>
        <dbReference type="Google" id="ProtNLM"/>
    </source>
</evidence>
<name>A0A4Y2MZV3_ARAVE</name>
<organism evidence="2 3">
    <name type="scientific">Araneus ventricosus</name>
    <name type="common">Orbweaver spider</name>
    <name type="synonym">Epeira ventricosa</name>
    <dbReference type="NCBI Taxonomy" id="182803"/>
    <lineage>
        <taxon>Eukaryota</taxon>
        <taxon>Metazoa</taxon>
        <taxon>Ecdysozoa</taxon>
        <taxon>Arthropoda</taxon>
        <taxon>Chelicerata</taxon>
        <taxon>Arachnida</taxon>
        <taxon>Araneae</taxon>
        <taxon>Araneomorphae</taxon>
        <taxon>Entelegynae</taxon>
        <taxon>Araneoidea</taxon>
        <taxon>Araneidae</taxon>
        <taxon>Araneus</taxon>
    </lineage>
</organism>
<dbReference type="Proteomes" id="UP000499080">
    <property type="component" value="Unassembled WGS sequence"/>
</dbReference>
<dbReference type="AlphaFoldDB" id="A0A4Y2MZV3"/>
<keyword evidence="3" id="KW-1185">Reference proteome</keyword>
<proteinExistence type="predicted"/>
<accession>A0A4Y2MZV3</accession>
<dbReference type="EMBL" id="BGPR01005992">
    <property type="protein sequence ID" value="GBN15143.1"/>
    <property type="molecule type" value="Genomic_DNA"/>
</dbReference>
<comment type="caution">
    <text evidence="2">The sequence shown here is derived from an EMBL/GenBank/DDBJ whole genome shotgun (WGS) entry which is preliminary data.</text>
</comment>
<evidence type="ECO:0000313" key="2">
    <source>
        <dbReference type="EMBL" id="GBN32595.1"/>
    </source>
</evidence>
<evidence type="ECO:0000313" key="3">
    <source>
        <dbReference type="Proteomes" id="UP000499080"/>
    </source>
</evidence>
<evidence type="ECO:0000313" key="1">
    <source>
        <dbReference type="EMBL" id="GBN15143.1"/>
    </source>
</evidence>
<reference evidence="2 3" key="1">
    <citation type="journal article" date="2019" name="Sci. Rep.">
        <title>Orb-weaving spider Araneus ventricosus genome elucidates the spidroin gene catalogue.</title>
        <authorList>
            <person name="Kono N."/>
            <person name="Nakamura H."/>
            <person name="Ohtoshi R."/>
            <person name="Moran D.A.P."/>
            <person name="Shinohara A."/>
            <person name="Yoshida Y."/>
            <person name="Fujiwara M."/>
            <person name="Mori M."/>
            <person name="Tomita M."/>
            <person name="Arakawa K."/>
        </authorList>
    </citation>
    <scope>NUCLEOTIDE SEQUENCE [LARGE SCALE GENOMIC DNA]</scope>
</reference>
<gene>
    <name evidence="2" type="ORF">AVEN_138872_1</name>
    <name evidence="1" type="ORF">AVEN_241947_1</name>
</gene>
<protein>
    <recommendedName>
        <fullName evidence="4">RNase H type-1 domain-containing protein</fullName>
    </recommendedName>
</protein>